<dbReference type="EnsemblPlants" id="MELO3C035762.2.1">
    <property type="protein sequence ID" value="MELO3C035762.2.1"/>
    <property type="gene ID" value="MELO3C035762.2"/>
</dbReference>
<sequence length="36" mass="4421">MPFVWSAASFNLHHQFMRKYDSKSWLASPKKYTWLM</sequence>
<dbReference type="AlphaFoldDB" id="A0A9I9EMG6"/>
<proteinExistence type="predicted"/>
<reference evidence="1" key="1">
    <citation type="submission" date="2023-03" db="UniProtKB">
        <authorList>
            <consortium name="EnsemblPlants"/>
        </authorList>
    </citation>
    <scope>IDENTIFICATION</scope>
</reference>
<organism evidence="1">
    <name type="scientific">Cucumis melo</name>
    <name type="common">Muskmelon</name>
    <dbReference type="NCBI Taxonomy" id="3656"/>
    <lineage>
        <taxon>Eukaryota</taxon>
        <taxon>Viridiplantae</taxon>
        <taxon>Streptophyta</taxon>
        <taxon>Embryophyta</taxon>
        <taxon>Tracheophyta</taxon>
        <taxon>Spermatophyta</taxon>
        <taxon>Magnoliopsida</taxon>
        <taxon>eudicotyledons</taxon>
        <taxon>Gunneridae</taxon>
        <taxon>Pentapetalae</taxon>
        <taxon>rosids</taxon>
        <taxon>fabids</taxon>
        <taxon>Cucurbitales</taxon>
        <taxon>Cucurbitaceae</taxon>
        <taxon>Benincaseae</taxon>
        <taxon>Cucumis</taxon>
    </lineage>
</organism>
<name>A0A9I9EMG6_CUCME</name>
<dbReference type="Gramene" id="MELO3C035762.2.1">
    <property type="protein sequence ID" value="MELO3C035762.2.1"/>
    <property type="gene ID" value="MELO3C035762.2"/>
</dbReference>
<evidence type="ECO:0000313" key="1">
    <source>
        <dbReference type="EnsemblPlants" id="MELO3C035762.2.1"/>
    </source>
</evidence>
<accession>A0A9I9EMG6</accession>
<protein>
    <submittedName>
        <fullName evidence="1">Uncharacterized protein</fullName>
    </submittedName>
</protein>